<organism evidence="1 2">
    <name type="scientific">Coemansia erecta</name>
    <dbReference type="NCBI Taxonomy" id="147472"/>
    <lineage>
        <taxon>Eukaryota</taxon>
        <taxon>Fungi</taxon>
        <taxon>Fungi incertae sedis</taxon>
        <taxon>Zoopagomycota</taxon>
        <taxon>Kickxellomycotina</taxon>
        <taxon>Kickxellomycetes</taxon>
        <taxon>Kickxellales</taxon>
        <taxon>Kickxellaceae</taxon>
        <taxon>Coemansia</taxon>
    </lineage>
</organism>
<comment type="caution">
    <text evidence="1">The sequence shown here is derived from an EMBL/GenBank/DDBJ whole genome shotgun (WGS) entry which is preliminary data.</text>
</comment>
<sequence length="447" mass="48041">MFAARNLLANALAAEVGVPVSEQPTATTLWTTQRIRLNTRRTQPWQLSIPLRQIPSIAIPTADHGRTLAHGLKQRTLDYTSSIDHCATTGQLLVSLSTRALSDLSHAISAGLSQSYPVSGTLTPPLRIFKWTDASGPTRNKLIADTLAQAFGELSTITPGGRTPVCLEIARNRRDASANAHSISAEEVVLRSLPRMFTALAAAGRMLHDGRQGSLQTHVLLDAGVVVPVADEQGHVSQVAKDACALFELMCADDIVQGEVWCHFVPDSPRMGTAHWRSVVCVAQLAYEGSMRAVVPVVNKLCFARQCSGPQGVSDTALGFAHSCLILGMRPLTLYPTTARANDHYILKVYRRLCRIQPSSDAVFKGSLPATATQVAVLVSALPETLYRAVMQQRTTLLVDYFTRLAHAAAKCMAEPGSGNCAVLADARVVLRVGIRTIERGLGAKAA</sequence>
<proteinExistence type="predicted"/>
<accession>A0A9W7XV57</accession>
<dbReference type="EMBL" id="JANBOJ010000170">
    <property type="protein sequence ID" value="KAJ1721456.1"/>
    <property type="molecule type" value="Genomic_DNA"/>
</dbReference>
<dbReference type="Proteomes" id="UP001149813">
    <property type="component" value="Unassembled WGS sequence"/>
</dbReference>
<dbReference type="AlphaFoldDB" id="A0A9W7XV57"/>
<protein>
    <submittedName>
        <fullName evidence="1">Uncharacterized protein</fullName>
    </submittedName>
</protein>
<reference evidence="1" key="1">
    <citation type="submission" date="2022-07" db="EMBL/GenBank/DDBJ databases">
        <title>Phylogenomic reconstructions and comparative analyses of Kickxellomycotina fungi.</title>
        <authorList>
            <person name="Reynolds N.K."/>
            <person name="Stajich J.E."/>
            <person name="Barry K."/>
            <person name="Grigoriev I.V."/>
            <person name="Crous P."/>
            <person name="Smith M.E."/>
        </authorList>
    </citation>
    <scope>NUCLEOTIDE SEQUENCE</scope>
    <source>
        <strain evidence="1">NBRC 32514</strain>
    </source>
</reference>
<gene>
    <name evidence="1" type="ORF">LPJ53_004016</name>
</gene>
<evidence type="ECO:0000313" key="1">
    <source>
        <dbReference type="EMBL" id="KAJ1721456.1"/>
    </source>
</evidence>
<evidence type="ECO:0000313" key="2">
    <source>
        <dbReference type="Proteomes" id="UP001149813"/>
    </source>
</evidence>
<keyword evidence="2" id="KW-1185">Reference proteome</keyword>
<dbReference type="OrthoDB" id="68056at2759"/>
<name>A0A9W7XV57_9FUNG</name>